<name>A0ACB5U6L9_AMBMO</name>
<accession>A0ACB5U6L9</accession>
<keyword evidence="2" id="KW-1185">Reference proteome</keyword>
<evidence type="ECO:0000313" key="1">
    <source>
        <dbReference type="EMBL" id="GMF03004.1"/>
    </source>
</evidence>
<proteinExistence type="predicted"/>
<sequence>MRTTFYLSALLLVAQSAMGKKVSVLNLAKRDTSQQQQQGQQQQGTSTSSASSSSSSGSSDNGYSDEYGVLQFQNYGYAGSYYKVKSMDLSDSECTCELDKSKPYDFSGAIAPLNEEVSIHIRGPLNLQKMAFYTADSYTYGSTSGSWSRQAYYDSSAGTADNVTFLGNVGTNYTCVGKALNYVDSDGLTKADSSTVLGNVTLESDEEFAIYSSVKCGDSGWSKDCGVYRKDIDAYHGFYGTTKMFLFQFRAPLDTTSDTSTTSYDMPAIWLLNANIARTSQYPTNANCSSWRSGGGEFDIFEVMNKLQIH</sequence>
<dbReference type="EMBL" id="BSXS01012782">
    <property type="protein sequence ID" value="GMF03004.1"/>
    <property type="molecule type" value="Genomic_DNA"/>
</dbReference>
<gene>
    <name evidence="1" type="ORF">Amon02_001163900</name>
</gene>
<organism evidence="1 2">
    <name type="scientific">Ambrosiozyma monospora</name>
    <name type="common">Yeast</name>
    <name type="synonym">Endomycopsis monosporus</name>
    <dbReference type="NCBI Taxonomy" id="43982"/>
    <lineage>
        <taxon>Eukaryota</taxon>
        <taxon>Fungi</taxon>
        <taxon>Dikarya</taxon>
        <taxon>Ascomycota</taxon>
        <taxon>Saccharomycotina</taxon>
        <taxon>Pichiomycetes</taxon>
        <taxon>Pichiales</taxon>
        <taxon>Pichiaceae</taxon>
        <taxon>Ambrosiozyma</taxon>
    </lineage>
</organism>
<reference evidence="1" key="1">
    <citation type="submission" date="2023-04" db="EMBL/GenBank/DDBJ databases">
        <title>Ambrosiozyma monospora NBRC 10751.</title>
        <authorList>
            <person name="Ichikawa N."/>
            <person name="Sato H."/>
            <person name="Tonouchi N."/>
        </authorList>
    </citation>
    <scope>NUCLEOTIDE SEQUENCE</scope>
    <source>
        <strain evidence="1">NBRC 10751</strain>
    </source>
</reference>
<comment type="caution">
    <text evidence="1">The sequence shown here is derived from an EMBL/GenBank/DDBJ whole genome shotgun (WGS) entry which is preliminary data.</text>
</comment>
<protein>
    <submittedName>
        <fullName evidence="1">Unnamed protein product</fullName>
    </submittedName>
</protein>
<evidence type="ECO:0000313" key="2">
    <source>
        <dbReference type="Proteomes" id="UP001165064"/>
    </source>
</evidence>
<dbReference type="Proteomes" id="UP001165064">
    <property type="component" value="Unassembled WGS sequence"/>
</dbReference>